<gene>
    <name evidence="2" type="ORF">J2S37_002107</name>
</gene>
<keyword evidence="1" id="KW-1133">Transmembrane helix</keyword>
<accession>A0ABU2BAA3</accession>
<keyword evidence="1" id="KW-0812">Transmembrane</keyword>
<dbReference type="EMBL" id="JAVDYF010000001">
    <property type="protein sequence ID" value="MDR7355569.1"/>
    <property type="molecule type" value="Genomic_DNA"/>
</dbReference>
<evidence type="ECO:0008006" key="4">
    <source>
        <dbReference type="Google" id="ProtNLM"/>
    </source>
</evidence>
<name>A0ABU2BAA3_9CORY</name>
<sequence>MVVFSYTASGCAVAVLIHMVPILCWCCWVVREKNHRFVVCARCERIQRNGGECLMVFVCGGEILAEEGFVGKCCAFDGNELLE</sequence>
<protein>
    <recommendedName>
        <fullName evidence="4">Secreted protein</fullName>
    </recommendedName>
</protein>
<evidence type="ECO:0000313" key="2">
    <source>
        <dbReference type="EMBL" id="MDR7355569.1"/>
    </source>
</evidence>
<reference evidence="2 3" key="1">
    <citation type="submission" date="2023-07" db="EMBL/GenBank/DDBJ databases">
        <title>Sequencing the genomes of 1000 actinobacteria strains.</title>
        <authorList>
            <person name="Klenk H.-P."/>
        </authorList>
    </citation>
    <scope>NUCLEOTIDE SEQUENCE [LARGE SCALE GENOMIC DNA]</scope>
    <source>
        <strain evidence="2 3">DSM 44508</strain>
    </source>
</reference>
<proteinExistence type="predicted"/>
<evidence type="ECO:0000256" key="1">
    <source>
        <dbReference type="SAM" id="Phobius"/>
    </source>
</evidence>
<keyword evidence="3" id="KW-1185">Reference proteome</keyword>
<keyword evidence="1" id="KW-0472">Membrane</keyword>
<feature type="transmembrane region" description="Helical" evidence="1">
    <location>
        <begin position="6"/>
        <end position="30"/>
    </location>
</feature>
<dbReference type="Proteomes" id="UP001183619">
    <property type="component" value="Unassembled WGS sequence"/>
</dbReference>
<organism evidence="2 3">
    <name type="scientific">Corynebacterium felinum</name>
    <dbReference type="NCBI Taxonomy" id="131318"/>
    <lineage>
        <taxon>Bacteria</taxon>
        <taxon>Bacillati</taxon>
        <taxon>Actinomycetota</taxon>
        <taxon>Actinomycetes</taxon>
        <taxon>Mycobacteriales</taxon>
        <taxon>Corynebacteriaceae</taxon>
        <taxon>Corynebacterium</taxon>
    </lineage>
</organism>
<comment type="caution">
    <text evidence="2">The sequence shown here is derived from an EMBL/GenBank/DDBJ whole genome shotgun (WGS) entry which is preliminary data.</text>
</comment>
<evidence type="ECO:0000313" key="3">
    <source>
        <dbReference type="Proteomes" id="UP001183619"/>
    </source>
</evidence>